<dbReference type="EMBL" id="BMAT01009117">
    <property type="protein sequence ID" value="GFR98878.1"/>
    <property type="molecule type" value="Genomic_DNA"/>
</dbReference>
<sequence>MSSGANAWATCGYLQARHNVSRSKCMGHMWLSTGKTQHLQGQMHGPHVAIYRQDTISLGENAWATCGYLQARHNVFRSKCMGHMWLFSDNTQCHQA</sequence>
<evidence type="ECO:0000313" key="2">
    <source>
        <dbReference type="Proteomes" id="UP000762676"/>
    </source>
</evidence>
<organism evidence="1 2">
    <name type="scientific">Elysia marginata</name>
    <dbReference type="NCBI Taxonomy" id="1093978"/>
    <lineage>
        <taxon>Eukaryota</taxon>
        <taxon>Metazoa</taxon>
        <taxon>Spiralia</taxon>
        <taxon>Lophotrochozoa</taxon>
        <taxon>Mollusca</taxon>
        <taxon>Gastropoda</taxon>
        <taxon>Heterobranchia</taxon>
        <taxon>Euthyneura</taxon>
        <taxon>Panpulmonata</taxon>
        <taxon>Sacoglossa</taxon>
        <taxon>Placobranchoidea</taxon>
        <taxon>Plakobranchidae</taxon>
        <taxon>Elysia</taxon>
    </lineage>
</organism>
<gene>
    <name evidence="1" type="ORF">ElyMa_004513100</name>
</gene>
<protein>
    <submittedName>
        <fullName evidence="1">Uncharacterized protein</fullName>
    </submittedName>
</protein>
<accession>A0AAV4HLU0</accession>
<keyword evidence="2" id="KW-1185">Reference proteome</keyword>
<dbReference type="AlphaFoldDB" id="A0AAV4HLU0"/>
<name>A0AAV4HLU0_9GAST</name>
<dbReference type="Proteomes" id="UP000762676">
    <property type="component" value="Unassembled WGS sequence"/>
</dbReference>
<proteinExistence type="predicted"/>
<reference evidence="1 2" key="1">
    <citation type="journal article" date="2021" name="Elife">
        <title>Chloroplast acquisition without the gene transfer in kleptoplastic sea slugs, Plakobranchus ocellatus.</title>
        <authorList>
            <person name="Maeda T."/>
            <person name="Takahashi S."/>
            <person name="Yoshida T."/>
            <person name="Shimamura S."/>
            <person name="Takaki Y."/>
            <person name="Nagai Y."/>
            <person name="Toyoda A."/>
            <person name="Suzuki Y."/>
            <person name="Arimoto A."/>
            <person name="Ishii H."/>
            <person name="Satoh N."/>
            <person name="Nishiyama T."/>
            <person name="Hasebe M."/>
            <person name="Maruyama T."/>
            <person name="Minagawa J."/>
            <person name="Obokata J."/>
            <person name="Shigenobu S."/>
        </authorList>
    </citation>
    <scope>NUCLEOTIDE SEQUENCE [LARGE SCALE GENOMIC DNA]</scope>
</reference>
<comment type="caution">
    <text evidence="1">The sequence shown here is derived from an EMBL/GenBank/DDBJ whole genome shotgun (WGS) entry which is preliminary data.</text>
</comment>
<evidence type="ECO:0000313" key="1">
    <source>
        <dbReference type="EMBL" id="GFR98878.1"/>
    </source>
</evidence>